<gene>
    <name evidence="3" type="ORF">SAMN02745857_00808</name>
</gene>
<keyword evidence="1" id="KW-0812">Transmembrane</keyword>
<evidence type="ECO:0000256" key="1">
    <source>
        <dbReference type="SAM" id="Phobius"/>
    </source>
</evidence>
<dbReference type="EMBL" id="FWXD01000003">
    <property type="protein sequence ID" value="SMC19827.1"/>
    <property type="molecule type" value="Genomic_DNA"/>
</dbReference>
<sequence>MHLVFSILAWLWSLGLLLRAGLLMHDLRRWWRLPGPTRTELLHNAIRGLRSRWQFYAASLPGDLSNVRRQAVRQPWLAATGLWRCLRWRLHALVVALLAIPLPVLIVLCVLPFLVANTLLATRVAIDDQGVSIRRLGRKRRYVPWSDIKTVGETGFLMDRDGFVQLMSDEQIRLPLTGWRWPADLFAEAQRRDIPVLSDLWTAHQHRRARSPHDC</sequence>
<name>A0A1W1X7L0_9NEIS</name>
<dbReference type="Proteomes" id="UP000192761">
    <property type="component" value="Unassembled WGS sequence"/>
</dbReference>
<dbReference type="RefSeq" id="WP_084089250.1">
    <property type="nucleotide sequence ID" value="NZ_FWXD01000003.1"/>
</dbReference>
<protein>
    <submittedName>
        <fullName evidence="3">PH domain-containing protein</fullName>
    </submittedName>
</protein>
<keyword evidence="1" id="KW-1133">Transmembrane helix</keyword>
<evidence type="ECO:0000313" key="4">
    <source>
        <dbReference type="Proteomes" id="UP000192761"/>
    </source>
</evidence>
<dbReference type="Pfam" id="PF10756">
    <property type="entry name" value="bPH_6"/>
    <property type="match status" value="1"/>
</dbReference>
<reference evidence="3 4" key="1">
    <citation type="submission" date="2017-04" db="EMBL/GenBank/DDBJ databases">
        <authorList>
            <person name="Afonso C.L."/>
            <person name="Miller P.J."/>
            <person name="Scott M.A."/>
            <person name="Spackman E."/>
            <person name="Goraichik I."/>
            <person name="Dimitrov K.M."/>
            <person name="Suarez D.L."/>
            <person name="Swayne D.E."/>
        </authorList>
    </citation>
    <scope>NUCLEOTIDE SEQUENCE [LARGE SCALE GENOMIC DNA]</scope>
    <source>
        <strain evidence="3 4">DSM 23236</strain>
    </source>
</reference>
<dbReference type="AlphaFoldDB" id="A0A1W1X7L0"/>
<proteinExistence type="predicted"/>
<organism evidence="3 4">
    <name type="scientific">Andreprevotia lacus DSM 23236</name>
    <dbReference type="NCBI Taxonomy" id="1121001"/>
    <lineage>
        <taxon>Bacteria</taxon>
        <taxon>Pseudomonadati</taxon>
        <taxon>Pseudomonadota</taxon>
        <taxon>Betaproteobacteria</taxon>
        <taxon>Neisseriales</taxon>
        <taxon>Chitinibacteraceae</taxon>
        <taxon>Andreprevotia</taxon>
    </lineage>
</organism>
<evidence type="ECO:0000259" key="2">
    <source>
        <dbReference type="Pfam" id="PF10756"/>
    </source>
</evidence>
<dbReference type="InterPro" id="IPR019692">
    <property type="entry name" value="CFP-6_PH"/>
</dbReference>
<keyword evidence="1" id="KW-0472">Membrane</keyword>
<keyword evidence="4" id="KW-1185">Reference proteome</keyword>
<feature type="domain" description="Low molecular weight protein antigen 6 PH" evidence="2">
    <location>
        <begin position="122"/>
        <end position="181"/>
    </location>
</feature>
<feature type="transmembrane region" description="Helical" evidence="1">
    <location>
        <begin position="90"/>
        <end position="115"/>
    </location>
</feature>
<accession>A0A1W1X7L0</accession>
<evidence type="ECO:0000313" key="3">
    <source>
        <dbReference type="EMBL" id="SMC19827.1"/>
    </source>
</evidence>